<keyword evidence="6 11" id="KW-1133">Transmembrane helix</keyword>
<dbReference type="SUPFAM" id="SSF82895">
    <property type="entry name" value="TSP-1 type 1 repeat"/>
    <property type="match status" value="6"/>
</dbReference>
<dbReference type="SUPFAM" id="SSF103575">
    <property type="entry name" value="Plexin repeat"/>
    <property type="match status" value="1"/>
</dbReference>
<proteinExistence type="predicted"/>
<evidence type="ECO:0000256" key="5">
    <source>
        <dbReference type="ARBA" id="ARBA00022902"/>
    </source>
</evidence>
<name>A0A8B8G204_9HEMI</name>
<dbReference type="InterPro" id="IPR027231">
    <property type="entry name" value="Semaphorin"/>
</dbReference>
<dbReference type="FunFam" id="2.20.100.10:FF:000021">
    <property type="entry name" value="semaphorin-5B isoform X1"/>
    <property type="match status" value="1"/>
</dbReference>
<comment type="subcellular location">
    <subcellularLocation>
        <location evidence="1">Membrane</location>
        <topology evidence="1">Single-pass membrane protein</topology>
    </subcellularLocation>
</comment>
<evidence type="ECO:0000256" key="10">
    <source>
        <dbReference type="PROSITE-ProRule" id="PRU00352"/>
    </source>
</evidence>
<evidence type="ECO:0000256" key="9">
    <source>
        <dbReference type="ARBA" id="ARBA00023180"/>
    </source>
</evidence>
<dbReference type="Proteomes" id="UP000694846">
    <property type="component" value="Unplaced"/>
</dbReference>
<keyword evidence="9" id="KW-0325">Glycoprotein</keyword>
<keyword evidence="4" id="KW-0221">Differentiation</keyword>
<dbReference type="SUPFAM" id="SSF101912">
    <property type="entry name" value="Sema domain"/>
    <property type="match status" value="1"/>
</dbReference>
<dbReference type="PANTHER" id="PTHR11036:SF79">
    <property type="entry name" value="SEMAPHORIN 5C, ISOFORM A"/>
    <property type="match status" value="1"/>
</dbReference>
<organism evidence="14 15">
    <name type="scientific">Sipha flava</name>
    <name type="common">yellow sugarcane aphid</name>
    <dbReference type="NCBI Taxonomy" id="143950"/>
    <lineage>
        <taxon>Eukaryota</taxon>
        <taxon>Metazoa</taxon>
        <taxon>Ecdysozoa</taxon>
        <taxon>Arthropoda</taxon>
        <taxon>Hexapoda</taxon>
        <taxon>Insecta</taxon>
        <taxon>Pterygota</taxon>
        <taxon>Neoptera</taxon>
        <taxon>Paraneoptera</taxon>
        <taxon>Hemiptera</taxon>
        <taxon>Sternorrhyncha</taxon>
        <taxon>Aphidomorpha</taxon>
        <taxon>Aphidoidea</taxon>
        <taxon>Aphididae</taxon>
        <taxon>Sipha</taxon>
    </lineage>
</organism>
<keyword evidence="8" id="KW-1015">Disulfide bond</keyword>
<dbReference type="SMART" id="SM00630">
    <property type="entry name" value="Sema"/>
    <property type="match status" value="1"/>
</dbReference>
<dbReference type="OrthoDB" id="9988752at2759"/>
<dbReference type="SMART" id="SM00209">
    <property type="entry name" value="TSP1"/>
    <property type="match status" value="7"/>
</dbReference>
<dbReference type="PRINTS" id="PR01705">
    <property type="entry name" value="TSP1REPEAT"/>
</dbReference>
<accession>A0A8B8G204</accession>
<dbReference type="FunFam" id="2.20.100.10:FF:000001">
    <property type="entry name" value="semaphorin-5A isoform X1"/>
    <property type="match status" value="2"/>
</dbReference>
<dbReference type="Pfam" id="PF23260">
    <property type="entry name" value="TSP1_2"/>
    <property type="match status" value="1"/>
</dbReference>
<dbReference type="InterPro" id="IPR057563">
    <property type="entry name" value="Sema5A/B-like_TSP-1"/>
</dbReference>
<dbReference type="GO" id="GO:0007411">
    <property type="term" value="P:axon guidance"/>
    <property type="evidence" value="ECO:0007669"/>
    <property type="project" value="TreeGrafter"/>
</dbReference>
<evidence type="ECO:0000259" key="13">
    <source>
        <dbReference type="PROSITE" id="PS51004"/>
    </source>
</evidence>
<dbReference type="CDD" id="cd11265">
    <property type="entry name" value="Sema_5C"/>
    <property type="match status" value="1"/>
</dbReference>
<dbReference type="Pfam" id="PF00090">
    <property type="entry name" value="TSP_1"/>
    <property type="match status" value="5"/>
</dbReference>
<protein>
    <submittedName>
        <fullName evidence="15">Semaphorin-5A</fullName>
    </submittedName>
</protein>
<dbReference type="GO" id="GO:0045499">
    <property type="term" value="F:chemorepellent activity"/>
    <property type="evidence" value="ECO:0007669"/>
    <property type="project" value="TreeGrafter"/>
</dbReference>
<dbReference type="Gene3D" id="2.130.10.10">
    <property type="entry name" value="YVTN repeat-like/Quinoprotein amine dehydrogenase"/>
    <property type="match status" value="1"/>
</dbReference>
<evidence type="ECO:0000313" key="14">
    <source>
        <dbReference type="Proteomes" id="UP000694846"/>
    </source>
</evidence>
<feature type="signal peptide" evidence="12">
    <location>
        <begin position="1"/>
        <end position="34"/>
    </location>
</feature>
<dbReference type="Pfam" id="PF01403">
    <property type="entry name" value="Sema"/>
    <property type="match status" value="1"/>
</dbReference>
<dbReference type="PROSITE" id="PS51004">
    <property type="entry name" value="SEMA"/>
    <property type="match status" value="1"/>
</dbReference>
<sequence>MGRTVQGLPISTRSYTRIMMLFLVLLMVACVANTHQTEPEHHVIPYKDVMSTADTFSEDGVTSYSQLLFDIARKQVIVGARDNIYRLDLEDLKKIEAAQWPAPEKKVEMCLVKGQSADNCHNYVKVLLSAGKRLFACGTGAFSPQCTWREMENANNITETVRGVGKCPYSPLSNITAMITLNGQYFAGSPMDFSGGDSVIVRDLGASYLRTKNYDAKWLNEPQFVGSFETDAYVYFLFREAAVEYINCGKRIYSRIARVCKNDVGGQTILRDNWTTYIKARLNCSLPGEYPFYFDEIQGMTYLPDEGLVYATFTTPSNGIAGSAVCSFNLTAINAAFNGPFKHQATVGSEWVRFNPPHQLNHGHCQRQDPNQILDSSRYQLMDNAVQPSTMEPLYYKPLEILTHIAVDVVPTKPHGSLKVLYVATTEGTVKKITILPKTSVTCTLEEWNIFPESSSSSIMALHYLKITDSIYVGTRDQVLKIPAQHCGRHRSKEACMNAMDPYCGWNEHVDKCQPPTNGNILEHNWRQDVTKCPDRSRPIDGGWSSWSAWTACTQNFNGKESTDQCLCSSRTCTNPEPKYGGTDCQGPTIQVTNCTVHGQWSGWSDWSACTQSCGSAVKVRKRTCGNPAPAFGGRVCVGRDTDEMYCHSNPPCPVSPPVVKEPGWSAWTPWGKCSSKCGGGVRMRSRTCNNPPPQEGQDCVGCPEEYELCNQKPCVDVGRKVSSWTPWTPAGNGTHKRYRFSCRSQPDQSTINIMQDKEESRFCQDGSCHRLDQPSDSEDSWSEWSPWSTCSADCGGGVQIKTRVCDGPIENCEGVAKLSRPCNTHRCKGEWSCWTDFGECSVTCGEGVRKRTRSCMLKGMNAEGCEGPSESHEQCFVPCQSMQNLGWDDWSEWSTCDKDNLKHRTRRCTVEHCPGPADESRPCFETNEIVTSSGSTLLVCILSFLTGATLAIVAFYAWQKRQKPKLPSSPHYITTKQNPYVTVPMKDYRTPAKRTPSFTKSSTVGVQHANGTLPKLFNKTPDYETATIKRNSHSLVNGHMRTNHQDLEQEKFF</sequence>
<evidence type="ECO:0000256" key="3">
    <source>
        <dbReference type="ARBA" id="ARBA00022737"/>
    </source>
</evidence>
<evidence type="ECO:0000256" key="4">
    <source>
        <dbReference type="ARBA" id="ARBA00022782"/>
    </source>
</evidence>
<gene>
    <name evidence="15" type="primary">LOC112687879</name>
</gene>
<feature type="chain" id="PRO_5034189104" evidence="12">
    <location>
        <begin position="35"/>
        <end position="1054"/>
    </location>
</feature>
<dbReference type="GO" id="GO:0030335">
    <property type="term" value="P:positive regulation of cell migration"/>
    <property type="evidence" value="ECO:0007669"/>
    <property type="project" value="TreeGrafter"/>
</dbReference>
<feature type="transmembrane region" description="Helical" evidence="11">
    <location>
        <begin position="937"/>
        <end position="959"/>
    </location>
</feature>
<keyword evidence="7 11" id="KW-0472">Membrane</keyword>
<feature type="domain" description="Sema" evidence="13">
    <location>
        <begin position="41"/>
        <end position="484"/>
    </location>
</feature>
<dbReference type="PROSITE" id="PS50092">
    <property type="entry name" value="TSP1"/>
    <property type="match status" value="6"/>
</dbReference>
<dbReference type="GO" id="GO:0030215">
    <property type="term" value="F:semaphorin receptor binding"/>
    <property type="evidence" value="ECO:0007669"/>
    <property type="project" value="InterPro"/>
</dbReference>
<evidence type="ECO:0000256" key="7">
    <source>
        <dbReference type="ARBA" id="ARBA00023136"/>
    </source>
</evidence>
<keyword evidence="3" id="KW-0677">Repeat</keyword>
<evidence type="ECO:0000256" key="1">
    <source>
        <dbReference type="ARBA" id="ARBA00004167"/>
    </source>
</evidence>
<evidence type="ECO:0000256" key="6">
    <source>
        <dbReference type="ARBA" id="ARBA00022989"/>
    </source>
</evidence>
<dbReference type="InterPro" id="IPR015943">
    <property type="entry name" value="WD40/YVTN_repeat-like_dom_sf"/>
</dbReference>
<evidence type="ECO:0000256" key="12">
    <source>
        <dbReference type="SAM" id="SignalP"/>
    </source>
</evidence>
<keyword evidence="12" id="KW-0732">Signal</keyword>
<dbReference type="RefSeq" id="XP_025416631.1">
    <property type="nucleotide sequence ID" value="XM_025560846.1"/>
</dbReference>
<dbReference type="PROSITE" id="PS51257">
    <property type="entry name" value="PROKAR_LIPOPROTEIN"/>
    <property type="match status" value="1"/>
</dbReference>
<keyword evidence="14" id="KW-1185">Reference proteome</keyword>
<keyword evidence="5" id="KW-0524">Neurogenesis</keyword>
<evidence type="ECO:0000256" key="8">
    <source>
        <dbReference type="ARBA" id="ARBA00023157"/>
    </source>
</evidence>
<evidence type="ECO:0000313" key="15">
    <source>
        <dbReference type="RefSeq" id="XP_025416631.1"/>
    </source>
</evidence>
<dbReference type="InterPro" id="IPR036352">
    <property type="entry name" value="Semap_dom_sf"/>
</dbReference>
<evidence type="ECO:0000256" key="2">
    <source>
        <dbReference type="ARBA" id="ARBA00022692"/>
    </source>
</evidence>
<dbReference type="AlphaFoldDB" id="A0A8B8G204"/>
<reference evidence="15" key="1">
    <citation type="submission" date="2025-08" db="UniProtKB">
        <authorList>
            <consortium name="RefSeq"/>
        </authorList>
    </citation>
    <scope>IDENTIFICATION</scope>
    <source>
        <tissue evidence="15">Whole body</tissue>
    </source>
</reference>
<dbReference type="InterPro" id="IPR036383">
    <property type="entry name" value="TSP1_rpt_sf"/>
</dbReference>
<dbReference type="Gene3D" id="3.30.1680.10">
    <property type="entry name" value="ligand-binding face of the semaphorins, domain 2"/>
    <property type="match status" value="1"/>
</dbReference>
<keyword evidence="2 11" id="KW-0812">Transmembrane</keyword>
<dbReference type="InterPro" id="IPR048224">
    <property type="entry name" value="Sema5C_Sema"/>
</dbReference>
<dbReference type="GeneID" id="112687879"/>
<dbReference type="InterPro" id="IPR001627">
    <property type="entry name" value="Semap_dom"/>
</dbReference>
<dbReference type="InterPro" id="IPR000884">
    <property type="entry name" value="TSP1_rpt"/>
</dbReference>
<dbReference type="FunFam" id="2.130.10.10:FF:001151">
    <property type="entry name" value="Semaphorin 5C"/>
    <property type="match status" value="1"/>
</dbReference>
<dbReference type="Gene3D" id="2.20.100.10">
    <property type="entry name" value="Thrombospondin type-1 (TSP1) repeat"/>
    <property type="match status" value="5"/>
</dbReference>
<dbReference type="GO" id="GO:0071526">
    <property type="term" value="P:semaphorin-plexin signaling pathway"/>
    <property type="evidence" value="ECO:0007669"/>
    <property type="project" value="TreeGrafter"/>
</dbReference>
<dbReference type="CTD" id="37066"/>
<evidence type="ECO:0000256" key="11">
    <source>
        <dbReference type="SAM" id="Phobius"/>
    </source>
</evidence>
<dbReference type="PANTHER" id="PTHR11036">
    <property type="entry name" value="SEMAPHORIN"/>
    <property type="match status" value="1"/>
</dbReference>
<comment type="caution">
    <text evidence="10">Lacks conserved residue(s) required for the propagation of feature annotation.</text>
</comment>
<dbReference type="GO" id="GO:0005886">
    <property type="term" value="C:plasma membrane"/>
    <property type="evidence" value="ECO:0007669"/>
    <property type="project" value="TreeGrafter"/>
</dbReference>